<dbReference type="AlphaFoldDB" id="A0A8T2NS97"/>
<gene>
    <name evidence="2" type="ORF">JZ751_021531</name>
</gene>
<dbReference type="Proteomes" id="UP000824540">
    <property type="component" value="Unassembled WGS sequence"/>
</dbReference>
<name>A0A8T2NS97_9TELE</name>
<keyword evidence="3" id="KW-1185">Reference proteome</keyword>
<feature type="region of interest" description="Disordered" evidence="1">
    <location>
        <begin position="154"/>
        <end position="185"/>
    </location>
</feature>
<organism evidence="2 3">
    <name type="scientific">Albula glossodonta</name>
    <name type="common">roundjaw bonefish</name>
    <dbReference type="NCBI Taxonomy" id="121402"/>
    <lineage>
        <taxon>Eukaryota</taxon>
        <taxon>Metazoa</taxon>
        <taxon>Chordata</taxon>
        <taxon>Craniata</taxon>
        <taxon>Vertebrata</taxon>
        <taxon>Euteleostomi</taxon>
        <taxon>Actinopterygii</taxon>
        <taxon>Neopterygii</taxon>
        <taxon>Teleostei</taxon>
        <taxon>Albuliformes</taxon>
        <taxon>Albulidae</taxon>
        <taxon>Albula</taxon>
    </lineage>
</organism>
<dbReference type="EMBL" id="JAFBMS010000043">
    <property type="protein sequence ID" value="KAG9340418.1"/>
    <property type="molecule type" value="Genomic_DNA"/>
</dbReference>
<reference evidence="2" key="1">
    <citation type="thesis" date="2021" institute="BYU ScholarsArchive" country="Provo, UT, USA">
        <title>Applications of and Algorithms for Genome Assembly and Genomic Analyses with an Emphasis on Marine Teleosts.</title>
        <authorList>
            <person name="Pickett B.D."/>
        </authorList>
    </citation>
    <scope>NUCLEOTIDE SEQUENCE</scope>
    <source>
        <strain evidence="2">HI-2016</strain>
    </source>
</reference>
<protein>
    <submittedName>
        <fullName evidence="2">Uncharacterized protein</fullName>
    </submittedName>
</protein>
<sequence>MQLFIAECVDGQGRRGFSSKTDGNLKKSKLTPLRVKTCDPGPLLPPDGVLKEYIWKCSPPSLLLHKHLHWPFLVSAHLAFQYISSQVNRGDRVVERHCGGVISLEKQETKALRLGGSSGRAAMRSVTRAVPWNTGERAGNRRFQGDAMFVSVRMSRRSGESESGGSSRCGTSTGARAHQPARGAK</sequence>
<evidence type="ECO:0000313" key="3">
    <source>
        <dbReference type="Proteomes" id="UP000824540"/>
    </source>
</evidence>
<feature type="compositionally biased region" description="Low complexity" evidence="1">
    <location>
        <begin position="161"/>
        <end position="176"/>
    </location>
</feature>
<accession>A0A8T2NS97</accession>
<evidence type="ECO:0000313" key="2">
    <source>
        <dbReference type="EMBL" id="KAG9340418.1"/>
    </source>
</evidence>
<evidence type="ECO:0000256" key="1">
    <source>
        <dbReference type="SAM" id="MobiDB-lite"/>
    </source>
</evidence>
<comment type="caution">
    <text evidence="2">The sequence shown here is derived from an EMBL/GenBank/DDBJ whole genome shotgun (WGS) entry which is preliminary data.</text>
</comment>
<proteinExistence type="predicted"/>